<evidence type="ECO:0000313" key="4">
    <source>
        <dbReference type="Proteomes" id="UP000326509"/>
    </source>
</evidence>
<proteinExistence type="predicted"/>
<dbReference type="RefSeq" id="WP_161596098.1">
    <property type="nucleotide sequence ID" value="NZ_BKCG01000007.1"/>
</dbReference>
<protein>
    <recommendedName>
        <fullName evidence="2">Secretion system C-terminal sorting domain-containing protein</fullName>
    </recommendedName>
</protein>
<reference evidence="3 4" key="1">
    <citation type="submission" date="2019-08" db="EMBL/GenBank/DDBJ databases">
        <title>Draft genome sequence of Ulvibacter marinus type strain NBRC 109484.</title>
        <authorList>
            <person name="Kawano K."/>
            <person name="Ushijima N."/>
            <person name="Kihara M."/>
            <person name="Itoh H."/>
        </authorList>
    </citation>
    <scope>NUCLEOTIDE SEQUENCE [LARGE SCALE GENOMIC DNA]</scope>
    <source>
        <strain evidence="3 4">NBRC 109484</strain>
    </source>
</reference>
<accession>A0A5J4IR64</accession>
<dbReference type="InterPro" id="IPR026444">
    <property type="entry name" value="Secre_tail"/>
</dbReference>
<feature type="domain" description="Secretion system C-terminal sorting" evidence="2">
    <location>
        <begin position="31"/>
        <end position="95"/>
    </location>
</feature>
<keyword evidence="4" id="KW-1185">Reference proteome</keyword>
<dbReference type="Pfam" id="PF18962">
    <property type="entry name" value="Por_Secre_tail"/>
    <property type="match status" value="1"/>
</dbReference>
<evidence type="ECO:0000259" key="2">
    <source>
        <dbReference type="Pfam" id="PF18962"/>
    </source>
</evidence>
<dbReference type="EMBL" id="BKCG01000007">
    <property type="protein sequence ID" value="GER60329.1"/>
    <property type="molecule type" value="Genomic_DNA"/>
</dbReference>
<name>A0A5J4IR64_9FLAO</name>
<evidence type="ECO:0000256" key="1">
    <source>
        <dbReference type="ARBA" id="ARBA00022729"/>
    </source>
</evidence>
<dbReference type="OrthoDB" id="6395291at2"/>
<dbReference type="Proteomes" id="UP000326509">
    <property type="component" value="Unassembled WGS sequence"/>
</dbReference>
<organism evidence="3 4">
    <name type="scientific">Patiriisocius marinus</name>
    <dbReference type="NCBI Taxonomy" id="1397112"/>
    <lineage>
        <taxon>Bacteria</taxon>
        <taxon>Pseudomonadati</taxon>
        <taxon>Bacteroidota</taxon>
        <taxon>Flavobacteriia</taxon>
        <taxon>Flavobacteriales</taxon>
        <taxon>Flavobacteriaceae</taxon>
        <taxon>Patiriisocius</taxon>
    </lineage>
</organism>
<sequence length="102" mass="11743">MRASQNDDTIVWYENLLILNNPEKQLNTIKIHPNPADTALFIKSGDSDTLAQMNVTSILGNNIWHSKTFQHKIDIENWASSIYFLEIKNNTGQKKVFKIVKK</sequence>
<gene>
    <name evidence="3" type="ORF">ULMA_24370</name>
</gene>
<dbReference type="AlphaFoldDB" id="A0A5J4IR64"/>
<comment type="caution">
    <text evidence="3">The sequence shown here is derived from an EMBL/GenBank/DDBJ whole genome shotgun (WGS) entry which is preliminary data.</text>
</comment>
<evidence type="ECO:0000313" key="3">
    <source>
        <dbReference type="EMBL" id="GER60329.1"/>
    </source>
</evidence>
<dbReference type="NCBIfam" id="TIGR04183">
    <property type="entry name" value="Por_Secre_tail"/>
    <property type="match status" value="1"/>
</dbReference>
<keyword evidence="1" id="KW-0732">Signal</keyword>